<dbReference type="RefSeq" id="WP_314215991.1">
    <property type="nucleotide sequence ID" value="NZ_CP025188.1"/>
</dbReference>
<geneLocation type="plasmid" evidence="3">
    <name>p1-AD2</name>
</geneLocation>
<organism evidence="3">
    <name type="scientific">Roseomonas mucosa</name>
    <dbReference type="NCBI Taxonomy" id="207340"/>
    <lineage>
        <taxon>Bacteria</taxon>
        <taxon>Pseudomonadati</taxon>
        <taxon>Pseudomonadota</taxon>
        <taxon>Alphaproteobacteria</taxon>
        <taxon>Acetobacterales</taxon>
        <taxon>Roseomonadaceae</taxon>
        <taxon>Roseomonas</taxon>
    </lineage>
</organism>
<evidence type="ECO:0000256" key="1">
    <source>
        <dbReference type="ARBA" id="ARBA00006484"/>
    </source>
</evidence>
<dbReference type="PANTHER" id="PTHR43477:SF1">
    <property type="entry name" value="DIHYDROANTICAPSIN 7-DEHYDROGENASE"/>
    <property type="match status" value="1"/>
</dbReference>
<dbReference type="PANTHER" id="PTHR43477">
    <property type="entry name" value="DIHYDROANTICAPSIN 7-DEHYDROGENASE"/>
    <property type="match status" value="1"/>
</dbReference>
<gene>
    <name evidence="3" type="ORF">RADP37_05515</name>
</gene>
<evidence type="ECO:0000313" key="3">
    <source>
        <dbReference type="EMBL" id="AWV20481.1"/>
    </source>
</evidence>
<dbReference type="PRINTS" id="PR00081">
    <property type="entry name" value="GDHRDH"/>
</dbReference>
<keyword evidence="3" id="KW-0614">Plasmid</keyword>
<dbReference type="EMBL" id="CP025188">
    <property type="protein sequence ID" value="AWV20481.1"/>
    <property type="molecule type" value="Genomic_DNA"/>
</dbReference>
<keyword evidence="2 3" id="KW-0560">Oxidoreductase</keyword>
<name>A0A4Y1MR67_9PROT</name>
<dbReference type="PRINTS" id="PR00080">
    <property type="entry name" value="SDRFAMILY"/>
</dbReference>
<dbReference type="InterPro" id="IPR036291">
    <property type="entry name" value="NAD(P)-bd_dom_sf"/>
</dbReference>
<dbReference type="EC" id="1.-.-.-" evidence="3"/>
<dbReference type="Gene3D" id="3.40.50.720">
    <property type="entry name" value="NAD(P)-binding Rossmann-like Domain"/>
    <property type="match status" value="1"/>
</dbReference>
<dbReference type="InterPro" id="IPR020904">
    <property type="entry name" value="Sc_DH/Rdtase_CS"/>
</dbReference>
<dbReference type="GO" id="GO:0016491">
    <property type="term" value="F:oxidoreductase activity"/>
    <property type="evidence" value="ECO:0007669"/>
    <property type="project" value="UniProtKB-KW"/>
</dbReference>
<dbReference type="Pfam" id="PF13561">
    <property type="entry name" value="adh_short_C2"/>
    <property type="match status" value="1"/>
</dbReference>
<dbReference type="CDD" id="cd05233">
    <property type="entry name" value="SDR_c"/>
    <property type="match status" value="1"/>
</dbReference>
<reference evidence="3" key="1">
    <citation type="submission" date="2017-12" db="EMBL/GenBank/DDBJ databases">
        <authorList>
            <person name="Martens C."/>
            <person name="Dahlstrom E."/>
            <person name="Barbian K."/>
            <person name="Sykora L."/>
            <person name="Ricklefs S."/>
            <person name="Bruno D."/>
            <person name="Anzick I."/>
            <person name="Myles I."/>
            <person name="Datta S.K."/>
        </authorList>
    </citation>
    <scope>NUCLEOTIDE SEQUENCE</scope>
    <source>
        <strain evidence="3">AD2</strain>
        <plasmid evidence="3">p1-AD2</plasmid>
    </source>
</reference>
<dbReference type="InterPro" id="IPR002347">
    <property type="entry name" value="SDR_fam"/>
</dbReference>
<dbReference type="SUPFAM" id="SSF51735">
    <property type="entry name" value="NAD(P)-binding Rossmann-fold domains"/>
    <property type="match status" value="1"/>
</dbReference>
<accession>A0A4Y1MR67</accession>
<sequence length="135" mass="14353">MVRRGGGAIVNIASVAGLRGGTLNLLYPTSKGAVVNMTRAMAVHHARDNIRVNCVCPGMLHTPMVYAKGMTAEMREARRNRSLLRQEGTGWDCGAAVLYLASGHARWVTGTILTVDAGATATTSLDLPDQRGEAF</sequence>
<protein>
    <submittedName>
        <fullName evidence="3">Short chain dehydrogenase</fullName>
        <ecNumber evidence="3">1.-.-.-</ecNumber>
    </submittedName>
</protein>
<proteinExistence type="inferred from homology"/>
<dbReference type="InterPro" id="IPR051122">
    <property type="entry name" value="SDR_DHRS6-like"/>
</dbReference>
<dbReference type="AlphaFoldDB" id="A0A4Y1MR67"/>
<dbReference type="PROSITE" id="PS00061">
    <property type="entry name" value="ADH_SHORT"/>
    <property type="match status" value="1"/>
</dbReference>
<evidence type="ECO:0000256" key="2">
    <source>
        <dbReference type="ARBA" id="ARBA00023002"/>
    </source>
</evidence>
<comment type="similarity">
    <text evidence="1">Belongs to the short-chain dehydrogenases/reductases (SDR) family.</text>
</comment>